<dbReference type="Gene3D" id="3.40.50.720">
    <property type="entry name" value="NAD(P)-binding Rossmann-like Domain"/>
    <property type="match status" value="2"/>
</dbReference>
<dbReference type="GO" id="GO:0016618">
    <property type="term" value="F:hydroxypyruvate reductase [NAD(P)H] activity"/>
    <property type="evidence" value="ECO:0007669"/>
    <property type="project" value="TreeGrafter"/>
</dbReference>
<accession>A0A1H2SBS8</accession>
<keyword evidence="2 4" id="KW-0560">Oxidoreductase</keyword>
<dbReference type="PANTHER" id="PTHR10996:SF178">
    <property type="entry name" value="2-HYDROXYACID DEHYDROGENASE YGL185C-RELATED"/>
    <property type="match status" value="1"/>
</dbReference>
<dbReference type="InterPro" id="IPR036291">
    <property type="entry name" value="NAD(P)-bd_dom_sf"/>
</dbReference>
<dbReference type="InterPro" id="IPR006140">
    <property type="entry name" value="D-isomer_DH_NAD-bd"/>
</dbReference>
<sequence length="315" mass="32635">MTEPRPDVLVVSALRPGQMARLETLFALHRHDRAEDPDALLDAIAPRIRAVVTTGGRGLGRDIIDRLPGLEIVACSAVGTEKLDLAACRARGIAVTNTPDVLTDDVADMAMALLLMARRRLVEGDAHVRSGAWAREGMFPLTPTLTGKRLGILGLGRIGQAIAARAEAFRMEIGYVARAPRDVPYARLPDAEALAGWADALVVATPGGAGTRGLVSAPVIRALGPGGTLVNISRGSVVDEPAMIEALASGALGAAGLDVFAAEPAPDPALLALPNVALSPHHGSGTVETRDAMARMVVDNLVAHFNGAPLISPVA</sequence>
<dbReference type="InterPro" id="IPR050223">
    <property type="entry name" value="D-isomer_2-hydroxyacid_DH"/>
</dbReference>
<keyword evidence="8" id="KW-1185">Reference proteome</keyword>
<evidence type="ECO:0000256" key="4">
    <source>
        <dbReference type="RuleBase" id="RU003719"/>
    </source>
</evidence>
<dbReference type="FunFam" id="3.40.50.720:FF:000213">
    <property type="entry name" value="Putative 2-hydroxyacid dehydrogenase"/>
    <property type="match status" value="1"/>
</dbReference>
<feature type="domain" description="D-isomer specific 2-hydroxyacid dehydrogenase catalytic" evidence="5">
    <location>
        <begin position="8"/>
        <end position="314"/>
    </location>
</feature>
<dbReference type="STRING" id="356660.SAMN05444336_101613"/>
<dbReference type="GO" id="GO:0030267">
    <property type="term" value="F:glyoxylate reductase (NADPH) activity"/>
    <property type="evidence" value="ECO:0007669"/>
    <property type="project" value="TreeGrafter"/>
</dbReference>
<evidence type="ECO:0000256" key="3">
    <source>
        <dbReference type="ARBA" id="ARBA00023027"/>
    </source>
</evidence>
<dbReference type="Pfam" id="PF00389">
    <property type="entry name" value="2-Hacid_dh"/>
    <property type="match status" value="1"/>
</dbReference>
<dbReference type="OrthoDB" id="9793626at2"/>
<dbReference type="EMBL" id="FNMZ01000001">
    <property type="protein sequence ID" value="SDW29035.1"/>
    <property type="molecule type" value="Genomic_DNA"/>
</dbReference>
<dbReference type="PANTHER" id="PTHR10996">
    <property type="entry name" value="2-HYDROXYACID DEHYDROGENASE-RELATED"/>
    <property type="match status" value="1"/>
</dbReference>
<feature type="domain" description="D-isomer specific 2-hydroxyacid dehydrogenase NAD-binding" evidence="6">
    <location>
        <begin position="111"/>
        <end position="283"/>
    </location>
</feature>
<comment type="similarity">
    <text evidence="4">Belongs to the D-isomer specific 2-hydroxyacid dehydrogenase family.</text>
</comment>
<dbReference type="GO" id="GO:0051287">
    <property type="term" value="F:NAD binding"/>
    <property type="evidence" value="ECO:0007669"/>
    <property type="project" value="InterPro"/>
</dbReference>
<evidence type="ECO:0000259" key="5">
    <source>
        <dbReference type="Pfam" id="PF00389"/>
    </source>
</evidence>
<dbReference type="SUPFAM" id="SSF51735">
    <property type="entry name" value="NAD(P)-binding Rossmann-fold domains"/>
    <property type="match status" value="1"/>
</dbReference>
<evidence type="ECO:0000259" key="6">
    <source>
        <dbReference type="Pfam" id="PF02826"/>
    </source>
</evidence>
<keyword evidence="1" id="KW-0521">NADP</keyword>
<dbReference type="GO" id="GO:0005829">
    <property type="term" value="C:cytosol"/>
    <property type="evidence" value="ECO:0007669"/>
    <property type="project" value="TreeGrafter"/>
</dbReference>
<organism evidence="7 8">
    <name type="scientific">Albimonas donghaensis</name>
    <dbReference type="NCBI Taxonomy" id="356660"/>
    <lineage>
        <taxon>Bacteria</taxon>
        <taxon>Pseudomonadati</taxon>
        <taxon>Pseudomonadota</taxon>
        <taxon>Alphaproteobacteria</taxon>
        <taxon>Rhodobacterales</taxon>
        <taxon>Paracoccaceae</taxon>
        <taxon>Albimonas</taxon>
    </lineage>
</organism>
<dbReference type="InterPro" id="IPR006139">
    <property type="entry name" value="D-isomer_2_OHA_DH_cat_dom"/>
</dbReference>
<dbReference type="Proteomes" id="UP000199118">
    <property type="component" value="Unassembled WGS sequence"/>
</dbReference>
<dbReference type="AlphaFoldDB" id="A0A1H2SBS8"/>
<dbReference type="CDD" id="cd12156">
    <property type="entry name" value="HPPR"/>
    <property type="match status" value="1"/>
</dbReference>
<keyword evidence="3" id="KW-0520">NAD</keyword>
<name>A0A1H2SBS8_9RHOB</name>
<dbReference type="SUPFAM" id="SSF52283">
    <property type="entry name" value="Formate/glycerate dehydrogenase catalytic domain-like"/>
    <property type="match status" value="1"/>
</dbReference>
<dbReference type="Pfam" id="PF02826">
    <property type="entry name" value="2-Hacid_dh_C"/>
    <property type="match status" value="1"/>
</dbReference>
<dbReference type="RefSeq" id="WP_092679640.1">
    <property type="nucleotide sequence ID" value="NZ_FNMZ01000001.1"/>
</dbReference>
<protein>
    <submittedName>
        <fullName evidence="7">Lactate dehydrogenase</fullName>
    </submittedName>
</protein>
<reference evidence="7 8" key="1">
    <citation type="submission" date="2016-10" db="EMBL/GenBank/DDBJ databases">
        <authorList>
            <person name="de Groot N.N."/>
        </authorList>
    </citation>
    <scope>NUCLEOTIDE SEQUENCE [LARGE SCALE GENOMIC DNA]</scope>
    <source>
        <strain evidence="7 8">DSM 17890</strain>
    </source>
</reference>
<evidence type="ECO:0000313" key="8">
    <source>
        <dbReference type="Proteomes" id="UP000199118"/>
    </source>
</evidence>
<evidence type="ECO:0000313" key="7">
    <source>
        <dbReference type="EMBL" id="SDW29035.1"/>
    </source>
</evidence>
<gene>
    <name evidence="7" type="ORF">SAMN05444336_101613</name>
</gene>
<evidence type="ECO:0000256" key="1">
    <source>
        <dbReference type="ARBA" id="ARBA00022857"/>
    </source>
</evidence>
<proteinExistence type="inferred from homology"/>
<evidence type="ECO:0000256" key="2">
    <source>
        <dbReference type="ARBA" id="ARBA00023002"/>
    </source>
</evidence>